<evidence type="ECO:0000256" key="1">
    <source>
        <dbReference type="ARBA" id="ARBA00023002"/>
    </source>
</evidence>
<sequence>MAYAGNRWSRHTRAEASQMGAGQLCDPVADSATLRVADRPQSVQSWRSSRRSGQESDKGSLKNTEIWEAPYREARNSDAVLQLRSGIHMPRFGLGTWQSHRGGECQRAVAEALRAGYRLIDTAQVYGNEADVGQALQEAEVKRNEVFVVTKLSSRDHGGSHPAAALKASLSRLKLDYVDLFLIHSPRGGFLLETWDSLVELRNAGLARAIGVSNFGAEQLRSLQQAGRELPEVNQIELHCFWQQKETERLCSDLGIAVMAYSPLARGSLFGSTGLAQLAEQRACSEAALCIRWAFQKGFVVIPKSVNPQRIRANIAALGGPGLTPREMQAIELLDQGFCSCPAAKAMQTPWEELATAAPARGKGKGKSGKSKDKSGKSKGSEPVSWAEAFS</sequence>
<dbReference type="Gene3D" id="3.20.20.100">
    <property type="entry name" value="NADP-dependent oxidoreductase domain"/>
    <property type="match status" value="1"/>
</dbReference>
<dbReference type="EMBL" id="CAJNDS010002258">
    <property type="protein sequence ID" value="CAE7397073.1"/>
    <property type="molecule type" value="Genomic_DNA"/>
</dbReference>
<reference evidence="4" key="1">
    <citation type="submission" date="2021-02" db="EMBL/GenBank/DDBJ databases">
        <authorList>
            <person name="Dougan E. K."/>
            <person name="Rhodes N."/>
            <person name="Thang M."/>
            <person name="Chan C."/>
        </authorList>
    </citation>
    <scope>NUCLEOTIDE SEQUENCE</scope>
</reference>
<dbReference type="InterPro" id="IPR036812">
    <property type="entry name" value="NAD(P)_OxRdtase_dom_sf"/>
</dbReference>
<evidence type="ECO:0000256" key="2">
    <source>
        <dbReference type="SAM" id="MobiDB-lite"/>
    </source>
</evidence>
<dbReference type="PROSITE" id="PS00063">
    <property type="entry name" value="ALDOKETO_REDUCTASE_3"/>
    <property type="match status" value="1"/>
</dbReference>
<proteinExistence type="predicted"/>
<protein>
    <recommendedName>
        <fullName evidence="3">NADP-dependent oxidoreductase domain-containing protein</fullName>
    </recommendedName>
</protein>
<dbReference type="PANTHER" id="PTHR43827">
    <property type="entry name" value="2,5-DIKETO-D-GLUCONIC ACID REDUCTASE"/>
    <property type="match status" value="1"/>
</dbReference>
<dbReference type="Proteomes" id="UP000604046">
    <property type="component" value="Unassembled WGS sequence"/>
</dbReference>
<feature type="domain" description="NADP-dependent oxidoreductase" evidence="3">
    <location>
        <begin position="93"/>
        <end position="332"/>
    </location>
</feature>
<feature type="region of interest" description="Disordered" evidence="2">
    <location>
        <begin position="354"/>
        <end position="391"/>
    </location>
</feature>
<evidence type="ECO:0000313" key="4">
    <source>
        <dbReference type="EMBL" id="CAE7397073.1"/>
    </source>
</evidence>
<name>A0A812QPB2_9DINO</name>
<dbReference type="PROSITE" id="PS00798">
    <property type="entry name" value="ALDOKETO_REDUCTASE_1"/>
    <property type="match status" value="1"/>
</dbReference>
<feature type="compositionally biased region" description="Basic and acidic residues" evidence="2">
    <location>
        <begin position="370"/>
        <end position="380"/>
    </location>
</feature>
<feature type="region of interest" description="Disordered" evidence="2">
    <location>
        <begin position="36"/>
        <end position="63"/>
    </location>
</feature>
<dbReference type="Pfam" id="PF00248">
    <property type="entry name" value="Aldo_ket_red"/>
    <property type="match status" value="1"/>
</dbReference>
<comment type="caution">
    <text evidence="4">The sequence shown here is derived from an EMBL/GenBank/DDBJ whole genome shotgun (WGS) entry which is preliminary data.</text>
</comment>
<dbReference type="InterPro" id="IPR023210">
    <property type="entry name" value="NADP_OxRdtase_dom"/>
</dbReference>
<feature type="region of interest" description="Disordered" evidence="2">
    <location>
        <begin position="1"/>
        <end position="24"/>
    </location>
</feature>
<evidence type="ECO:0000259" key="3">
    <source>
        <dbReference type="Pfam" id="PF00248"/>
    </source>
</evidence>
<dbReference type="SUPFAM" id="SSF51430">
    <property type="entry name" value="NAD(P)-linked oxidoreductase"/>
    <property type="match status" value="1"/>
</dbReference>
<keyword evidence="5" id="KW-1185">Reference proteome</keyword>
<gene>
    <name evidence="4" type="ORF">SNAT2548_LOCUS21620</name>
</gene>
<dbReference type="PRINTS" id="PR00069">
    <property type="entry name" value="ALDKETRDTASE"/>
</dbReference>
<keyword evidence="1" id="KW-0560">Oxidoreductase</keyword>
<dbReference type="FunFam" id="3.20.20.100:FF:000002">
    <property type="entry name" value="2,5-diketo-D-gluconic acid reductase A"/>
    <property type="match status" value="1"/>
</dbReference>
<dbReference type="PROSITE" id="PS00062">
    <property type="entry name" value="ALDOKETO_REDUCTASE_2"/>
    <property type="match status" value="1"/>
</dbReference>
<dbReference type="AlphaFoldDB" id="A0A812QPB2"/>
<dbReference type="CDD" id="cd19071">
    <property type="entry name" value="AKR_AKR1-5-like"/>
    <property type="match status" value="1"/>
</dbReference>
<dbReference type="InterPro" id="IPR018170">
    <property type="entry name" value="Aldo/ket_reductase_CS"/>
</dbReference>
<dbReference type="PANTHER" id="PTHR43827:SF13">
    <property type="entry name" value="ALDO_KETO REDUCTASE FAMILY PROTEIN"/>
    <property type="match status" value="1"/>
</dbReference>
<dbReference type="GO" id="GO:0016616">
    <property type="term" value="F:oxidoreductase activity, acting on the CH-OH group of donors, NAD or NADP as acceptor"/>
    <property type="evidence" value="ECO:0007669"/>
    <property type="project" value="UniProtKB-ARBA"/>
</dbReference>
<evidence type="ECO:0000313" key="5">
    <source>
        <dbReference type="Proteomes" id="UP000604046"/>
    </source>
</evidence>
<dbReference type="OrthoDB" id="416253at2759"/>
<accession>A0A812QPB2</accession>
<organism evidence="4 5">
    <name type="scientific">Symbiodinium natans</name>
    <dbReference type="NCBI Taxonomy" id="878477"/>
    <lineage>
        <taxon>Eukaryota</taxon>
        <taxon>Sar</taxon>
        <taxon>Alveolata</taxon>
        <taxon>Dinophyceae</taxon>
        <taxon>Suessiales</taxon>
        <taxon>Symbiodiniaceae</taxon>
        <taxon>Symbiodinium</taxon>
    </lineage>
</organism>
<dbReference type="InterPro" id="IPR020471">
    <property type="entry name" value="AKR"/>
</dbReference>